<dbReference type="InterPro" id="IPR000515">
    <property type="entry name" value="MetI-like"/>
</dbReference>
<dbReference type="PANTHER" id="PTHR30151">
    <property type="entry name" value="ALKANE SULFONATE ABC TRANSPORTER-RELATED, MEMBRANE SUBUNIT"/>
    <property type="match status" value="1"/>
</dbReference>
<dbReference type="RefSeq" id="WP_136137169.1">
    <property type="nucleotide sequence ID" value="NZ_SDGV01000017.1"/>
</dbReference>
<evidence type="ECO:0000259" key="8">
    <source>
        <dbReference type="PROSITE" id="PS50928"/>
    </source>
</evidence>
<protein>
    <submittedName>
        <fullName evidence="9">ABC transporter permease</fullName>
    </submittedName>
</protein>
<dbReference type="Proteomes" id="UP000310506">
    <property type="component" value="Unassembled WGS sequence"/>
</dbReference>
<feature type="transmembrane region" description="Helical" evidence="7">
    <location>
        <begin position="222"/>
        <end position="243"/>
    </location>
</feature>
<evidence type="ECO:0000256" key="7">
    <source>
        <dbReference type="RuleBase" id="RU363032"/>
    </source>
</evidence>
<dbReference type="OrthoDB" id="9804353at2"/>
<keyword evidence="10" id="KW-1185">Reference proteome</keyword>
<evidence type="ECO:0000256" key="4">
    <source>
        <dbReference type="ARBA" id="ARBA00022692"/>
    </source>
</evidence>
<dbReference type="SUPFAM" id="SSF161098">
    <property type="entry name" value="MetI-like"/>
    <property type="match status" value="1"/>
</dbReference>
<evidence type="ECO:0000256" key="3">
    <source>
        <dbReference type="ARBA" id="ARBA00022475"/>
    </source>
</evidence>
<organism evidence="9 10">
    <name type="scientific">Vagococcus silagei</name>
    <dbReference type="NCBI Taxonomy" id="2508885"/>
    <lineage>
        <taxon>Bacteria</taxon>
        <taxon>Bacillati</taxon>
        <taxon>Bacillota</taxon>
        <taxon>Bacilli</taxon>
        <taxon>Lactobacillales</taxon>
        <taxon>Enterococcaceae</taxon>
        <taxon>Vagococcus</taxon>
    </lineage>
</organism>
<comment type="similarity">
    <text evidence="7">Belongs to the binding-protein-dependent transport system permease family.</text>
</comment>
<dbReference type="Pfam" id="PF00528">
    <property type="entry name" value="BPD_transp_1"/>
    <property type="match status" value="1"/>
</dbReference>
<dbReference type="GO" id="GO:0055085">
    <property type="term" value="P:transmembrane transport"/>
    <property type="evidence" value="ECO:0007669"/>
    <property type="project" value="InterPro"/>
</dbReference>
<dbReference type="CDD" id="cd06261">
    <property type="entry name" value="TM_PBP2"/>
    <property type="match status" value="1"/>
</dbReference>
<sequence length="256" mass="28417">MSKKQKNISNSIQPVLTVLGLLAIWQLASSLALVPEFMLPSPIQVIQAFISDFNLLMFHSKITLFEALLGLLSGVSLGVLTAIVMDRFTKVKKSIYPLLILTQTVPTVAIAPLLTIWFGYGILPKVVLITITIFFPVSVGMLNGFMSIDPDEINLLRSMGASHKQIFWHIKLPASLGNFFASLRIAVTYAVVGAVISEWLGGFEGLGVYMTRVRKSYHFDKMFAVIFLISIISLLLMAVVNVLEKICMPWQKQENI</sequence>
<feature type="transmembrane region" description="Helical" evidence="7">
    <location>
        <begin position="126"/>
        <end position="145"/>
    </location>
</feature>
<accession>A0A4S3B5J2</accession>
<feature type="transmembrane region" description="Helical" evidence="7">
    <location>
        <begin position="96"/>
        <end position="120"/>
    </location>
</feature>
<keyword evidence="5 7" id="KW-1133">Transmembrane helix</keyword>
<gene>
    <name evidence="9" type="ORF">ESZ54_08130</name>
</gene>
<dbReference type="InterPro" id="IPR035906">
    <property type="entry name" value="MetI-like_sf"/>
</dbReference>
<dbReference type="AlphaFoldDB" id="A0A4S3B5J2"/>
<evidence type="ECO:0000256" key="5">
    <source>
        <dbReference type="ARBA" id="ARBA00022989"/>
    </source>
</evidence>
<dbReference type="GO" id="GO:0005886">
    <property type="term" value="C:plasma membrane"/>
    <property type="evidence" value="ECO:0007669"/>
    <property type="project" value="UniProtKB-SubCell"/>
</dbReference>
<evidence type="ECO:0000256" key="1">
    <source>
        <dbReference type="ARBA" id="ARBA00004651"/>
    </source>
</evidence>
<dbReference type="PANTHER" id="PTHR30151:SF20">
    <property type="entry name" value="ABC TRANSPORTER PERMEASE PROTEIN HI_0355-RELATED"/>
    <property type="match status" value="1"/>
</dbReference>
<keyword evidence="6 7" id="KW-0472">Membrane</keyword>
<evidence type="ECO:0000313" key="9">
    <source>
        <dbReference type="EMBL" id="THB60923.1"/>
    </source>
</evidence>
<dbReference type="EMBL" id="SDGV01000017">
    <property type="protein sequence ID" value="THB60923.1"/>
    <property type="molecule type" value="Genomic_DNA"/>
</dbReference>
<keyword evidence="2 7" id="KW-0813">Transport</keyword>
<dbReference type="PROSITE" id="PS50928">
    <property type="entry name" value="ABC_TM1"/>
    <property type="match status" value="1"/>
</dbReference>
<keyword evidence="4 7" id="KW-0812">Transmembrane</keyword>
<feature type="transmembrane region" description="Helical" evidence="7">
    <location>
        <begin position="189"/>
        <end position="210"/>
    </location>
</feature>
<evidence type="ECO:0000256" key="6">
    <source>
        <dbReference type="ARBA" id="ARBA00023136"/>
    </source>
</evidence>
<reference evidence="9 10" key="1">
    <citation type="submission" date="2019-01" db="EMBL/GenBank/DDBJ databases">
        <title>Vagococcus silagei sp. nov. isolated from brewer's grain.</title>
        <authorList>
            <person name="Guu J.-R."/>
        </authorList>
    </citation>
    <scope>NUCLEOTIDE SEQUENCE [LARGE SCALE GENOMIC DNA]</scope>
    <source>
        <strain evidence="9 10">2B-2</strain>
    </source>
</reference>
<proteinExistence type="inferred from homology"/>
<keyword evidence="3" id="KW-1003">Cell membrane</keyword>
<dbReference type="Gene3D" id="1.10.3720.10">
    <property type="entry name" value="MetI-like"/>
    <property type="match status" value="1"/>
</dbReference>
<evidence type="ECO:0000313" key="10">
    <source>
        <dbReference type="Proteomes" id="UP000310506"/>
    </source>
</evidence>
<comment type="subcellular location">
    <subcellularLocation>
        <location evidence="1 7">Cell membrane</location>
        <topology evidence="1 7">Multi-pass membrane protein</topology>
    </subcellularLocation>
</comment>
<feature type="domain" description="ABC transmembrane type-1" evidence="8">
    <location>
        <begin position="60"/>
        <end position="244"/>
    </location>
</feature>
<evidence type="ECO:0000256" key="2">
    <source>
        <dbReference type="ARBA" id="ARBA00022448"/>
    </source>
</evidence>
<feature type="transmembrane region" description="Helical" evidence="7">
    <location>
        <begin position="62"/>
        <end position="84"/>
    </location>
</feature>
<comment type="caution">
    <text evidence="9">The sequence shown here is derived from an EMBL/GenBank/DDBJ whole genome shotgun (WGS) entry which is preliminary data.</text>
</comment>
<name>A0A4S3B5J2_9ENTE</name>